<dbReference type="Proteomes" id="UP000193244">
    <property type="component" value="Unassembled WGS sequence"/>
</dbReference>
<gene>
    <name evidence="1" type="ORF">SAMN06296010_2894</name>
</gene>
<dbReference type="EMBL" id="FXAY01000005">
    <property type="protein sequence ID" value="SMG44565.1"/>
    <property type="molecule type" value="Genomic_DNA"/>
</dbReference>
<evidence type="ECO:0000313" key="1">
    <source>
        <dbReference type="EMBL" id="SMG44565.1"/>
    </source>
</evidence>
<proteinExistence type="predicted"/>
<sequence length="383" mass="43254">MGALVNTLLLATTLWLAIVRQPRIDRSRAEEIEASRVIAWPAETYLPTELEQQDDPGQISDDEPAYHGVVLANTSKSTVRNVDIKLTIRHPSTATEKTSGPDFSTILGNRELILPPGSWFVPIQADENGGPYEWKLPIPVDTDGKLQVSMQGNQTYDLRTQQLRQNEREVSAAGEAFGIGFLRFTLDTQTWWRDSAGYLRPFSHVEKRSWRARLALRLGRSLAPGFPDQLDQWEGEFRASEVKKRVVAVESNGAAREGNKMIADRIYKHYRDRNAWAERNQGTGVFVRKNLAGGPTIRLAGSGLRFPDSLTVMNGDVYDKVLSRRVFDAVLKALPSPNYTKQRHLREKTAEFWQEENNFSDLIKGIDAGLDALELEFRSSRED</sequence>
<dbReference type="AlphaFoldDB" id="A0A1X7KSK6"/>
<reference evidence="2" key="1">
    <citation type="submission" date="2017-04" db="EMBL/GenBank/DDBJ databases">
        <authorList>
            <person name="Varghese N."/>
            <person name="Submissions S."/>
        </authorList>
    </citation>
    <scope>NUCLEOTIDE SEQUENCE [LARGE SCALE GENOMIC DNA]</scope>
    <source>
        <strain evidence="2">VKM Ac-2510</strain>
    </source>
</reference>
<name>A0A1X7KSK6_9MICO</name>
<keyword evidence="2" id="KW-1185">Reference proteome</keyword>
<protein>
    <submittedName>
        <fullName evidence="1">Uncharacterized protein</fullName>
    </submittedName>
</protein>
<organism evidence="1 2">
    <name type="scientific">Agreia pratensis</name>
    <dbReference type="NCBI Taxonomy" id="150121"/>
    <lineage>
        <taxon>Bacteria</taxon>
        <taxon>Bacillati</taxon>
        <taxon>Actinomycetota</taxon>
        <taxon>Actinomycetes</taxon>
        <taxon>Micrococcales</taxon>
        <taxon>Microbacteriaceae</taxon>
        <taxon>Agreia</taxon>
    </lineage>
</organism>
<accession>A0A1X7KSK6</accession>
<evidence type="ECO:0000313" key="2">
    <source>
        <dbReference type="Proteomes" id="UP000193244"/>
    </source>
</evidence>